<evidence type="ECO:0000313" key="7">
    <source>
        <dbReference type="EMBL" id="GAA2220631.1"/>
    </source>
</evidence>
<dbReference type="NCBIfam" id="TIGR02431">
    <property type="entry name" value="pcaR_pcaU"/>
    <property type="match status" value="1"/>
</dbReference>
<dbReference type="RefSeq" id="WP_234850293.1">
    <property type="nucleotide sequence ID" value="NZ_BAAART010000018.1"/>
</dbReference>
<feature type="region of interest" description="Disordered" evidence="4">
    <location>
        <begin position="304"/>
        <end position="345"/>
    </location>
</feature>
<dbReference type="InterPro" id="IPR050707">
    <property type="entry name" value="HTH_MetabolicPath_Reg"/>
</dbReference>
<evidence type="ECO:0000256" key="4">
    <source>
        <dbReference type="SAM" id="MobiDB-lite"/>
    </source>
</evidence>
<sequence length="682" mass="73629">MPAKPTSEPQEGAASPADEAGRRDAPRYLPEDAPGPAREGTPRHAPEDTPRHAREDTPRHAREDAPGHAREGTPRHAREDTPRHAPKDVPAEAVTPLIRGIAVLRELTEANGTLSLSGLERATGLARSTVDRITATLARMGYVRFDGRDVHLSPRLMELGNAYLSALRLPALLAPQADALADELDESVSLAVADLDGIRFIHQATRRRAMSLSFRIGDLLPAERTAPGPLFATEWTDTDWQRWRQRRAADPRDLSFTAVPPRTYGADERDAETFVRRTQEASVNGWSLDDQLIEPGLVAISVPVRAPGTEGTPGRDGRVAAPGTDPTHGTDATITAPGTDDTITAPGTDDTIAAPGTNSKIACVASVVSHTSRHSAQRLRTALLPRLRSAVRAMERELRATPPPEPGPPPSDLARWTGTSKQQLGREFVESLARGLTVVTAFGEDRPELTLTEVARATGLARATARRALITYEHLGLVAWTGRTFTLTPRILSLGFPPLSRTSLPEIAQPHLADLTSRIHESTSLAVLSESGEEIQYTARVATARVMSVNITVGTRLPAYATALGRVLLADAPGPLPGPANLPALTPHTIKDKQTLEQTLAVVRSQGYALVDEELEEGLRSLAVPIRDRSGRVVAALNTAMHASRRTPRECVTDLLPELTRTATRIQTDLHTASRYTRVPPT</sequence>
<feature type="domain" description="IclR-ED" evidence="6">
    <location>
        <begin position="155"/>
        <end position="400"/>
    </location>
</feature>
<feature type="compositionally biased region" description="Basic and acidic residues" evidence="4">
    <location>
        <begin position="40"/>
        <end position="90"/>
    </location>
</feature>
<keyword evidence="2" id="KW-0238">DNA-binding</keyword>
<dbReference type="SUPFAM" id="SSF46785">
    <property type="entry name" value="Winged helix' DNA-binding domain"/>
    <property type="match status" value="2"/>
</dbReference>
<evidence type="ECO:0000256" key="3">
    <source>
        <dbReference type="ARBA" id="ARBA00023163"/>
    </source>
</evidence>
<dbReference type="SUPFAM" id="SSF55781">
    <property type="entry name" value="GAF domain-like"/>
    <property type="match status" value="2"/>
</dbReference>
<gene>
    <name evidence="7" type="ORF">GCM10010104_07960</name>
</gene>
<dbReference type="Proteomes" id="UP001501474">
    <property type="component" value="Unassembled WGS sequence"/>
</dbReference>
<dbReference type="InterPro" id="IPR014757">
    <property type="entry name" value="Tscrpt_reg_IclR_C"/>
</dbReference>
<proteinExistence type="predicted"/>
<dbReference type="InterPro" id="IPR036388">
    <property type="entry name" value="WH-like_DNA-bd_sf"/>
</dbReference>
<accession>A0ABN3D5L6</accession>
<dbReference type="InterPro" id="IPR005471">
    <property type="entry name" value="Tscrpt_reg_IclR_N"/>
</dbReference>
<keyword evidence="3" id="KW-0804">Transcription</keyword>
<feature type="compositionally biased region" description="Pro residues" evidence="4">
    <location>
        <begin position="401"/>
        <end position="411"/>
    </location>
</feature>
<dbReference type="Pfam" id="PF09339">
    <property type="entry name" value="HTH_IclR"/>
    <property type="match status" value="2"/>
</dbReference>
<dbReference type="PROSITE" id="PS51077">
    <property type="entry name" value="HTH_ICLR"/>
    <property type="match status" value="2"/>
</dbReference>
<feature type="domain" description="IclR-ED" evidence="6">
    <location>
        <begin position="490"/>
        <end position="672"/>
    </location>
</feature>
<dbReference type="EMBL" id="BAAART010000018">
    <property type="protein sequence ID" value="GAA2220631.1"/>
    <property type="molecule type" value="Genomic_DNA"/>
</dbReference>
<dbReference type="Pfam" id="PF01614">
    <property type="entry name" value="IclR_C"/>
    <property type="match status" value="2"/>
</dbReference>
<evidence type="ECO:0000259" key="5">
    <source>
        <dbReference type="PROSITE" id="PS51077"/>
    </source>
</evidence>
<name>A0ABN3D5L6_9ACTN</name>
<dbReference type="InterPro" id="IPR012794">
    <property type="entry name" value="PcaR_PcaU"/>
</dbReference>
<evidence type="ECO:0000313" key="8">
    <source>
        <dbReference type="Proteomes" id="UP001501474"/>
    </source>
</evidence>
<comment type="caution">
    <text evidence="7">The sequence shown here is derived from an EMBL/GenBank/DDBJ whole genome shotgun (WGS) entry which is preliminary data.</text>
</comment>
<keyword evidence="1" id="KW-0805">Transcription regulation</keyword>
<feature type="compositionally biased region" description="Basic and acidic residues" evidence="4">
    <location>
        <begin position="19"/>
        <end position="30"/>
    </location>
</feature>
<dbReference type="Gene3D" id="1.10.10.10">
    <property type="entry name" value="Winged helix-like DNA-binding domain superfamily/Winged helix DNA-binding domain"/>
    <property type="match status" value="2"/>
</dbReference>
<evidence type="ECO:0000256" key="1">
    <source>
        <dbReference type="ARBA" id="ARBA00023015"/>
    </source>
</evidence>
<organism evidence="7 8">
    <name type="scientific">Streptomyces indiaensis</name>
    <dbReference type="NCBI Taxonomy" id="284033"/>
    <lineage>
        <taxon>Bacteria</taxon>
        <taxon>Bacillati</taxon>
        <taxon>Actinomycetota</taxon>
        <taxon>Actinomycetes</taxon>
        <taxon>Kitasatosporales</taxon>
        <taxon>Streptomycetaceae</taxon>
        <taxon>Streptomyces</taxon>
    </lineage>
</organism>
<dbReference type="SMART" id="SM00346">
    <property type="entry name" value="HTH_ICLR"/>
    <property type="match status" value="2"/>
</dbReference>
<feature type="domain" description="HTH iclR-type" evidence="5">
    <location>
        <begin position="94"/>
        <end position="154"/>
    </location>
</feature>
<dbReference type="PANTHER" id="PTHR30136">
    <property type="entry name" value="HELIX-TURN-HELIX TRANSCRIPTIONAL REGULATOR, ICLR FAMILY"/>
    <property type="match status" value="1"/>
</dbReference>
<feature type="domain" description="HTH iclR-type" evidence="5">
    <location>
        <begin position="429"/>
        <end position="489"/>
    </location>
</feature>
<dbReference type="Gene3D" id="3.30.450.40">
    <property type="match status" value="2"/>
</dbReference>
<keyword evidence="8" id="KW-1185">Reference proteome</keyword>
<dbReference type="InterPro" id="IPR036390">
    <property type="entry name" value="WH_DNA-bd_sf"/>
</dbReference>
<feature type="region of interest" description="Disordered" evidence="4">
    <location>
        <begin position="1"/>
        <end position="92"/>
    </location>
</feature>
<dbReference type="PANTHER" id="PTHR30136:SF34">
    <property type="entry name" value="TRANSCRIPTIONAL REGULATOR"/>
    <property type="match status" value="1"/>
</dbReference>
<feature type="region of interest" description="Disordered" evidence="4">
    <location>
        <begin position="397"/>
        <end position="417"/>
    </location>
</feature>
<dbReference type="PROSITE" id="PS51078">
    <property type="entry name" value="ICLR_ED"/>
    <property type="match status" value="2"/>
</dbReference>
<reference evidence="7 8" key="1">
    <citation type="journal article" date="2019" name="Int. J. Syst. Evol. Microbiol.">
        <title>The Global Catalogue of Microorganisms (GCM) 10K type strain sequencing project: providing services to taxonomists for standard genome sequencing and annotation.</title>
        <authorList>
            <consortium name="The Broad Institute Genomics Platform"/>
            <consortium name="The Broad Institute Genome Sequencing Center for Infectious Disease"/>
            <person name="Wu L."/>
            <person name="Ma J."/>
        </authorList>
    </citation>
    <scope>NUCLEOTIDE SEQUENCE [LARGE SCALE GENOMIC DNA]</scope>
    <source>
        <strain evidence="7 8">JCM 3053</strain>
    </source>
</reference>
<evidence type="ECO:0000259" key="6">
    <source>
        <dbReference type="PROSITE" id="PS51078"/>
    </source>
</evidence>
<dbReference type="InterPro" id="IPR029016">
    <property type="entry name" value="GAF-like_dom_sf"/>
</dbReference>
<protein>
    <submittedName>
        <fullName evidence="7">IclR family transcriptional regulator C-terminal domain-containing protein</fullName>
    </submittedName>
</protein>
<evidence type="ECO:0000256" key="2">
    <source>
        <dbReference type="ARBA" id="ARBA00023125"/>
    </source>
</evidence>